<comment type="caution">
    <text evidence="3">The sequence shown here is derived from an EMBL/GenBank/DDBJ whole genome shotgun (WGS) entry which is preliminary data.</text>
</comment>
<dbReference type="Gene3D" id="1.10.10.10">
    <property type="entry name" value="Winged helix-like DNA-binding domain superfamily/Winged helix DNA-binding domain"/>
    <property type="match status" value="1"/>
</dbReference>
<dbReference type="OrthoDB" id="4248306at2"/>
<accession>A0A8I0PGK5</accession>
<dbReference type="Proteomes" id="UP000629287">
    <property type="component" value="Unassembled WGS sequence"/>
</dbReference>
<organism evidence="3 4">
    <name type="scientific">Streptomyces stelliscabiei</name>
    <dbReference type="NCBI Taxonomy" id="146820"/>
    <lineage>
        <taxon>Bacteria</taxon>
        <taxon>Bacillati</taxon>
        <taxon>Actinomycetota</taxon>
        <taxon>Actinomycetes</taxon>
        <taxon>Kitasatosporales</taxon>
        <taxon>Streptomycetaceae</taxon>
        <taxon>Streptomyces</taxon>
    </lineage>
</organism>
<sequence length="218" mass="22720">MPDAQTATTELTSQYTAQVASDLERNAKEQDRIGAEIDALQEQLVALQHDHTVLTSMQKALGATDTAAQPAPEAAATPSVPRQKTTAQPGAGKQVRAKKTAATQSGEAVKKPAAKKPEATAKATAAKAAQTTLVELIRRHLADQSEPRSAAEIATALGQAHPDRAIKTTVVRTTVEGLVAKSHAQRTKQGSSVYYTTTGTPEPAATATAPVKDQPGTN</sequence>
<keyword evidence="1" id="KW-0175">Coiled coil</keyword>
<gene>
    <name evidence="3" type="ORF">H4687_009343</name>
</gene>
<feature type="region of interest" description="Disordered" evidence="2">
    <location>
        <begin position="181"/>
        <end position="218"/>
    </location>
</feature>
<feature type="compositionally biased region" description="Low complexity" evidence="2">
    <location>
        <begin position="196"/>
        <end position="210"/>
    </location>
</feature>
<feature type="region of interest" description="Disordered" evidence="2">
    <location>
        <begin position="64"/>
        <end position="128"/>
    </location>
</feature>
<protein>
    <recommendedName>
        <fullName evidence="5">Regulatory protein</fullName>
    </recommendedName>
</protein>
<name>A0A8I0PGK5_9ACTN</name>
<feature type="compositionally biased region" description="Low complexity" evidence="2">
    <location>
        <begin position="64"/>
        <end position="78"/>
    </location>
</feature>
<evidence type="ECO:0000256" key="2">
    <source>
        <dbReference type="SAM" id="MobiDB-lite"/>
    </source>
</evidence>
<dbReference type="AlphaFoldDB" id="A0A8I0PGK5"/>
<evidence type="ECO:0008006" key="5">
    <source>
        <dbReference type="Google" id="ProtNLM"/>
    </source>
</evidence>
<evidence type="ECO:0000313" key="4">
    <source>
        <dbReference type="Proteomes" id="UP000629287"/>
    </source>
</evidence>
<evidence type="ECO:0000256" key="1">
    <source>
        <dbReference type="SAM" id="Coils"/>
    </source>
</evidence>
<keyword evidence="4" id="KW-1185">Reference proteome</keyword>
<dbReference type="EMBL" id="JADBGF010000003">
    <property type="protein sequence ID" value="MBE1603114.1"/>
    <property type="molecule type" value="Genomic_DNA"/>
</dbReference>
<dbReference type="RefSeq" id="WP_046914081.1">
    <property type="nucleotide sequence ID" value="NZ_JADBGF010000003.1"/>
</dbReference>
<feature type="coiled-coil region" evidence="1">
    <location>
        <begin position="23"/>
        <end position="50"/>
    </location>
</feature>
<evidence type="ECO:0000313" key="3">
    <source>
        <dbReference type="EMBL" id="MBE1603114.1"/>
    </source>
</evidence>
<dbReference type="InterPro" id="IPR036388">
    <property type="entry name" value="WH-like_DNA-bd_sf"/>
</dbReference>
<reference evidence="3 4" key="1">
    <citation type="submission" date="2020-10" db="EMBL/GenBank/DDBJ databases">
        <title>Sequencing the genomes of 1000 actinobacteria strains.</title>
        <authorList>
            <person name="Klenk H.-P."/>
        </authorList>
    </citation>
    <scope>NUCLEOTIDE SEQUENCE [LARGE SCALE GENOMIC DNA]</scope>
    <source>
        <strain evidence="3 4">DSM 41803</strain>
    </source>
</reference>
<dbReference type="GeneID" id="86833623"/>
<proteinExistence type="predicted"/>